<gene>
    <name evidence="1" type="ORF">PHYPA_016571</name>
</gene>
<reference evidence="2" key="3">
    <citation type="submission" date="2020-12" db="UniProtKB">
        <authorList>
            <consortium name="EnsemblPlants"/>
        </authorList>
    </citation>
    <scope>IDENTIFICATION</scope>
</reference>
<organism evidence="1">
    <name type="scientific">Physcomitrium patens</name>
    <name type="common">Spreading-leaved earth moss</name>
    <name type="synonym">Physcomitrella patens</name>
    <dbReference type="NCBI Taxonomy" id="3218"/>
    <lineage>
        <taxon>Eukaryota</taxon>
        <taxon>Viridiplantae</taxon>
        <taxon>Streptophyta</taxon>
        <taxon>Embryophyta</taxon>
        <taxon>Bryophyta</taxon>
        <taxon>Bryophytina</taxon>
        <taxon>Bryopsida</taxon>
        <taxon>Funariidae</taxon>
        <taxon>Funariales</taxon>
        <taxon>Funariaceae</taxon>
        <taxon>Physcomitrium</taxon>
    </lineage>
</organism>
<dbReference type="AlphaFoldDB" id="A0A2K1JRN0"/>
<accession>A0A2K1JRN0</accession>
<evidence type="ECO:0000313" key="1">
    <source>
        <dbReference type="EMBL" id="PNR44187.1"/>
    </source>
</evidence>
<dbReference type="Proteomes" id="UP000006727">
    <property type="component" value="Chromosome 12"/>
</dbReference>
<name>A0A2K1JRN0_PHYPA</name>
<evidence type="ECO:0000313" key="3">
    <source>
        <dbReference type="Proteomes" id="UP000006727"/>
    </source>
</evidence>
<protein>
    <submittedName>
        <fullName evidence="1 2">Uncharacterized protein</fullName>
    </submittedName>
</protein>
<dbReference type="InParanoid" id="A0A2K1JRN0"/>
<dbReference type="EnsemblPlants" id="Pp3c12_21778V3.1">
    <property type="protein sequence ID" value="PAC:32973032.CDS.1"/>
    <property type="gene ID" value="Pp3c12_21778"/>
</dbReference>
<keyword evidence="3" id="KW-1185">Reference proteome</keyword>
<reference evidence="1 3" key="2">
    <citation type="journal article" date="2018" name="Plant J.">
        <title>The Physcomitrella patens chromosome-scale assembly reveals moss genome structure and evolution.</title>
        <authorList>
            <person name="Lang D."/>
            <person name="Ullrich K.K."/>
            <person name="Murat F."/>
            <person name="Fuchs J."/>
            <person name="Jenkins J."/>
            <person name="Haas F.B."/>
            <person name="Piednoel M."/>
            <person name="Gundlach H."/>
            <person name="Van Bel M."/>
            <person name="Meyberg R."/>
            <person name="Vives C."/>
            <person name="Morata J."/>
            <person name="Symeonidi A."/>
            <person name="Hiss M."/>
            <person name="Muchero W."/>
            <person name="Kamisugi Y."/>
            <person name="Saleh O."/>
            <person name="Blanc G."/>
            <person name="Decker E.L."/>
            <person name="van Gessel N."/>
            <person name="Grimwood J."/>
            <person name="Hayes R.D."/>
            <person name="Graham S.W."/>
            <person name="Gunter L.E."/>
            <person name="McDaniel S.F."/>
            <person name="Hoernstein S.N.W."/>
            <person name="Larsson A."/>
            <person name="Li F.W."/>
            <person name="Perroud P.F."/>
            <person name="Phillips J."/>
            <person name="Ranjan P."/>
            <person name="Rokshar D.S."/>
            <person name="Rothfels C.J."/>
            <person name="Schneider L."/>
            <person name="Shu S."/>
            <person name="Stevenson D.W."/>
            <person name="Thummler F."/>
            <person name="Tillich M."/>
            <person name="Villarreal Aguilar J.C."/>
            <person name="Widiez T."/>
            <person name="Wong G.K."/>
            <person name="Wymore A."/>
            <person name="Zhang Y."/>
            <person name="Zimmer A.D."/>
            <person name="Quatrano R.S."/>
            <person name="Mayer K.F.X."/>
            <person name="Goodstein D."/>
            <person name="Casacuberta J.M."/>
            <person name="Vandepoele K."/>
            <person name="Reski R."/>
            <person name="Cuming A.C."/>
            <person name="Tuskan G.A."/>
            <person name="Maumus F."/>
            <person name="Salse J."/>
            <person name="Schmutz J."/>
            <person name="Rensing S.A."/>
        </authorList>
    </citation>
    <scope>NUCLEOTIDE SEQUENCE [LARGE SCALE GENOMIC DNA]</scope>
    <source>
        <strain evidence="2 3">cv. Gransden 2004</strain>
    </source>
</reference>
<dbReference type="EMBL" id="ABEU02000012">
    <property type="protein sequence ID" value="PNR44187.1"/>
    <property type="molecule type" value="Genomic_DNA"/>
</dbReference>
<proteinExistence type="predicted"/>
<evidence type="ECO:0000313" key="2">
    <source>
        <dbReference type="EnsemblPlants" id="PAC:32973032.CDS.1"/>
    </source>
</evidence>
<dbReference type="Gramene" id="Pp3c12_21778V3.1">
    <property type="protein sequence ID" value="PAC:32973032.CDS.1"/>
    <property type="gene ID" value="Pp3c12_21778"/>
</dbReference>
<reference evidence="1 3" key="1">
    <citation type="journal article" date="2008" name="Science">
        <title>The Physcomitrella genome reveals evolutionary insights into the conquest of land by plants.</title>
        <authorList>
            <person name="Rensing S."/>
            <person name="Lang D."/>
            <person name="Zimmer A."/>
            <person name="Terry A."/>
            <person name="Salamov A."/>
            <person name="Shapiro H."/>
            <person name="Nishiyama T."/>
            <person name="Perroud P.-F."/>
            <person name="Lindquist E."/>
            <person name="Kamisugi Y."/>
            <person name="Tanahashi T."/>
            <person name="Sakakibara K."/>
            <person name="Fujita T."/>
            <person name="Oishi K."/>
            <person name="Shin-I T."/>
            <person name="Kuroki Y."/>
            <person name="Toyoda A."/>
            <person name="Suzuki Y."/>
            <person name="Hashimoto A."/>
            <person name="Yamaguchi K."/>
            <person name="Sugano A."/>
            <person name="Kohara Y."/>
            <person name="Fujiyama A."/>
            <person name="Anterola A."/>
            <person name="Aoki S."/>
            <person name="Ashton N."/>
            <person name="Barbazuk W.B."/>
            <person name="Barker E."/>
            <person name="Bennetzen J."/>
            <person name="Bezanilla M."/>
            <person name="Blankenship R."/>
            <person name="Cho S.H."/>
            <person name="Dutcher S."/>
            <person name="Estelle M."/>
            <person name="Fawcett J.A."/>
            <person name="Gundlach H."/>
            <person name="Hanada K."/>
            <person name="Heyl A."/>
            <person name="Hicks K.A."/>
            <person name="Hugh J."/>
            <person name="Lohr M."/>
            <person name="Mayer K."/>
            <person name="Melkozernov A."/>
            <person name="Murata T."/>
            <person name="Nelson D."/>
            <person name="Pils B."/>
            <person name="Prigge M."/>
            <person name="Reiss B."/>
            <person name="Renner T."/>
            <person name="Rombauts S."/>
            <person name="Rushton P."/>
            <person name="Sanderfoot A."/>
            <person name="Schween G."/>
            <person name="Shiu S.-H."/>
            <person name="Stueber K."/>
            <person name="Theodoulou F.L."/>
            <person name="Tu H."/>
            <person name="Van de Peer Y."/>
            <person name="Verrier P.J."/>
            <person name="Waters E."/>
            <person name="Wood A."/>
            <person name="Yang L."/>
            <person name="Cove D."/>
            <person name="Cuming A."/>
            <person name="Hasebe M."/>
            <person name="Lucas S."/>
            <person name="Mishler D.B."/>
            <person name="Reski R."/>
            <person name="Grigoriev I."/>
            <person name="Quatrano R.S."/>
            <person name="Boore J.L."/>
        </authorList>
    </citation>
    <scope>NUCLEOTIDE SEQUENCE [LARGE SCALE GENOMIC DNA]</scope>
    <source>
        <strain evidence="2 3">cv. Gransden 2004</strain>
    </source>
</reference>
<sequence length="92" mass="11038">MRFGRSASLCLSCTPLKIKLILEERWEFDTFKERECHGPLSCHMIVSYLETVHTMNRFPRCRTSYMSSFIYEWRCCLCWELDDDTDIRVQGD</sequence>